<dbReference type="SUPFAM" id="SSF56300">
    <property type="entry name" value="Metallo-dependent phosphatases"/>
    <property type="match status" value="1"/>
</dbReference>
<evidence type="ECO:0008006" key="8">
    <source>
        <dbReference type="Google" id="ProtNLM"/>
    </source>
</evidence>
<dbReference type="InterPro" id="IPR008334">
    <property type="entry name" value="5'-Nucleotdase_C"/>
</dbReference>
<comment type="caution">
    <text evidence="6">The sequence shown here is derived from an EMBL/GenBank/DDBJ whole genome shotgun (WGS) entry which is preliminary data.</text>
</comment>
<evidence type="ECO:0000256" key="2">
    <source>
        <dbReference type="ARBA" id="ARBA00022729"/>
    </source>
</evidence>
<dbReference type="PANTHER" id="PTHR11575:SF48">
    <property type="entry name" value="5'-NUCLEOTIDASE"/>
    <property type="match status" value="1"/>
</dbReference>
<feature type="domain" description="Calcineurin-like phosphoesterase" evidence="4">
    <location>
        <begin position="4"/>
        <end position="237"/>
    </location>
</feature>
<gene>
    <name evidence="6" type="ORF">RDB_LOCUS30508</name>
</gene>
<keyword evidence="3" id="KW-0378">Hydrolase</keyword>
<dbReference type="InterPro" id="IPR029052">
    <property type="entry name" value="Metallo-depent_PP-like"/>
</dbReference>
<dbReference type="GO" id="GO:0009166">
    <property type="term" value="P:nucleotide catabolic process"/>
    <property type="evidence" value="ECO:0007669"/>
    <property type="project" value="InterPro"/>
</dbReference>
<proteinExistence type="inferred from homology"/>
<dbReference type="Gene3D" id="3.90.780.10">
    <property type="entry name" value="5'-Nucleotidase, C-terminal domain"/>
    <property type="match status" value="1"/>
</dbReference>
<evidence type="ECO:0000259" key="4">
    <source>
        <dbReference type="Pfam" id="PF00149"/>
    </source>
</evidence>
<sequence length="666" mass="73445">MSSLPILHFNDVYRVTKQKIQGSKETIDVTQFAELLDSLRDNWPKRSDGKRDGLVLFSGDLFSPSVESTVTRGSHMVPVMNHISPDVSLTGNHDFDFGYPHLCKLIDDCTFPWVLSNIIDTDTNSAPDKLTKYQVLERNGVKVGVIGLVEEEWIATVASWPPNFKYESMAEVTKVLSRELRDPEGPHKCDIILALTHARLPNDIELAKQVLAHSKLSKDSSNSHGADVLFGGHDHMYYVGRGAQTWDNYDLNSTCLGSEEDDGVFLVKSGTDFRDLSELTLELEDTPEGSVRGKIVTAIRGIRHSIQPSQPASPALTSIIKNQLDSVSSSLSEPICHSLTEWNAKSDVVRTDESALGDWMADVLRHAYDDALCVKGGGPADGVLICGGTLRGDSVYSGDISLGDLLEILPFEDPIVVQALDGESIWNALEAGLSTWPAQEGYVQLYIFESANDGKVRRFPIVSGIRVEWDSRLAPGNRVKGIWLAEQEVASDGSVHSKNGQPIKRDASHTYRIVTREYMAAGHDGYDALKGKPYLIDDENGVIMSSIVRRYLLGSQYIHTFKAHKSEHAPNFLSSSSVHTISKAKQRWLKAAEMIVNFERQRAPTVHSVAEIGDALRIAQREHMTDIDRFDGVKARCGKASQSKGNMDLVVVAPVIDGRLKDLGRA</sequence>
<accession>A0A8H3AVY0</accession>
<evidence type="ECO:0000313" key="6">
    <source>
        <dbReference type="EMBL" id="CAE6441792.1"/>
    </source>
</evidence>
<dbReference type="Pfam" id="PF02872">
    <property type="entry name" value="5_nucleotid_C"/>
    <property type="match status" value="1"/>
</dbReference>
<dbReference type="SUPFAM" id="SSF55816">
    <property type="entry name" value="5'-nucleotidase (syn. UDP-sugar hydrolase), C-terminal domain"/>
    <property type="match status" value="1"/>
</dbReference>
<dbReference type="AlphaFoldDB" id="A0A8H3AVY0"/>
<organism evidence="6 7">
    <name type="scientific">Rhizoctonia solani</name>
    <dbReference type="NCBI Taxonomy" id="456999"/>
    <lineage>
        <taxon>Eukaryota</taxon>
        <taxon>Fungi</taxon>
        <taxon>Dikarya</taxon>
        <taxon>Basidiomycota</taxon>
        <taxon>Agaricomycotina</taxon>
        <taxon>Agaricomycetes</taxon>
        <taxon>Cantharellales</taxon>
        <taxon>Ceratobasidiaceae</taxon>
        <taxon>Rhizoctonia</taxon>
    </lineage>
</organism>
<dbReference type="InterPro" id="IPR006179">
    <property type="entry name" value="5_nucleotidase/apyrase"/>
</dbReference>
<dbReference type="InterPro" id="IPR036907">
    <property type="entry name" value="5'-Nucleotdase_C_sf"/>
</dbReference>
<evidence type="ECO:0000313" key="7">
    <source>
        <dbReference type="Proteomes" id="UP000663850"/>
    </source>
</evidence>
<feature type="domain" description="5'-Nucleotidase C-terminal" evidence="5">
    <location>
        <begin position="347"/>
        <end position="530"/>
    </location>
</feature>
<dbReference type="Gene3D" id="3.60.21.10">
    <property type="match status" value="1"/>
</dbReference>
<dbReference type="InterPro" id="IPR004843">
    <property type="entry name" value="Calcineurin-like_PHP"/>
</dbReference>
<name>A0A8H3AVY0_9AGAM</name>
<dbReference type="EMBL" id="CAJMWZ010001753">
    <property type="protein sequence ID" value="CAE6441792.1"/>
    <property type="molecule type" value="Genomic_DNA"/>
</dbReference>
<dbReference type="Proteomes" id="UP000663850">
    <property type="component" value="Unassembled WGS sequence"/>
</dbReference>
<dbReference type="PRINTS" id="PR01607">
    <property type="entry name" value="APYRASEFAMLY"/>
</dbReference>
<dbReference type="PANTHER" id="PTHR11575">
    <property type="entry name" value="5'-NUCLEOTIDASE-RELATED"/>
    <property type="match status" value="1"/>
</dbReference>
<dbReference type="GO" id="GO:0000166">
    <property type="term" value="F:nucleotide binding"/>
    <property type="evidence" value="ECO:0007669"/>
    <property type="project" value="UniProtKB-KW"/>
</dbReference>
<dbReference type="Pfam" id="PF00149">
    <property type="entry name" value="Metallophos"/>
    <property type="match status" value="1"/>
</dbReference>
<evidence type="ECO:0000256" key="1">
    <source>
        <dbReference type="ARBA" id="ARBA00006654"/>
    </source>
</evidence>
<dbReference type="GO" id="GO:0016787">
    <property type="term" value="F:hydrolase activity"/>
    <property type="evidence" value="ECO:0007669"/>
    <property type="project" value="UniProtKB-KW"/>
</dbReference>
<evidence type="ECO:0000259" key="5">
    <source>
        <dbReference type="Pfam" id="PF02872"/>
    </source>
</evidence>
<keyword evidence="2" id="KW-0732">Signal</keyword>
<keyword evidence="3" id="KW-0547">Nucleotide-binding</keyword>
<reference evidence="6" key="1">
    <citation type="submission" date="2021-01" db="EMBL/GenBank/DDBJ databases">
        <authorList>
            <person name="Kaushik A."/>
        </authorList>
    </citation>
    <scope>NUCLEOTIDE SEQUENCE</scope>
    <source>
        <strain evidence="6">Type strain: AG8-Rh-89/</strain>
    </source>
</reference>
<comment type="similarity">
    <text evidence="1 3">Belongs to the 5'-nucleotidase family.</text>
</comment>
<protein>
    <recommendedName>
        <fullName evidence="8">Metallo-dependent phosphatase</fullName>
    </recommendedName>
</protein>
<evidence type="ECO:0000256" key="3">
    <source>
        <dbReference type="RuleBase" id="RU362119"/>
    </source>
</evidence>